<feature type="signal peptide" evidence="1">
    <location>
        <begin position="1"/>
        <end position="20"/>
    </location>
</feature>
<reference evidence="2" key="1">
    <citation type="journal article" date="2020" name="mSystems">
        <title>Genome- and Community-Level Interaction Insights into Carbon Utilization and Element Cycling Functions of Hydrothermarchaeota in Hydrothermal Sediment.</title>
        <authorList>
            <person name="Zhou Z."/>
            <person name="Liu Y."/>
            <person name="Xu W."/>
            <person name="Pan J."/>
            <person name="Luo Z.H."/>
            <person name="Li M."/>
        </authorList>
    </citation>
    <scope>NUCLEOTIDE SEQUENCE [LARGE SCALE GENOMIC DNA]</scope>
    <source>
        <strain evidence="2">SpSt-132</strain>
    </source>
</reference>
<dbReference type="EMBL" id="DSFP01000077">
    <property type="protein sequence ID" value="HEW46829.1"/>
    <property type="molecule type" value="Genomic_DNA"/>
</dbReference>
<dbReference type="Pfam" id="PF05573">
    <property type="entry name" value="NosL"/>
    <property type="match status" value="1"/>
</dbReference>
<dbReference type="Gene3D" id="3.30.70.2050">
    <property type="match status" value="1"/>
</dbReference>
<dbReference type="SUPFAM" id="SSF160387">
    <property type="entry name" value="NosL/MerB-like"/>
    <property type="match status" value="1"/>
</dbReference>
<feature type="chain" id="PRO_5028422172" description="Nitrous oxide reductase accessory protein NosL" evidence="1">
    <location>
        <begin position="21"/>
        <end position="151"/>
    </location>
</feature>
<accession>A0A7C2Z3V3</accession>
<sequence>MRRFYLFLLFFFFAFSFSFSQPKEPPKGERCVVCGMDVNMDPKLTSQVKLKDGSYKYAESPKHILKYYHENKDKVAELWVKDYKSGKWIDGKKAFYVAIKEGPMGNDLVAFKSKLDAQKFAQSPQAAKNKVYQFTEIDKTFLEHLEMGHVH</sequence>
<dbReference type="PANTHER" id="PTHR41247">
    <property type="entry name" value="HTH-TYPE TRANSCRIPTIONAL REPRESSOR YCNK"/>
    <property type="match status" value="1"/>
</dbReference>
<proteinExistence type="predicted"/>
<comment type="caution">
    <text evidence="2">The sequence shown here is derived from an EMBL/GenBank/DDBJ whole genome shotgun (WGS) entry which is preliminary data.</text>
</comment>
<protein>
    <recommendedName>
        <fullName evidence="3">Nitrous oxide reductase accessory protein NosL</fullName>
    </recommendedName>
</protein>
<evidence type="ECO:0000313" key="2">
    <source>
        <dbReference type="EMBL" id="HEW46829.1"/>
    </source>
</evidence>
<keyword evidence="1" id="KW-0732">Signal</keyword>
<evidence type="ECO:0008006" key="3">
    <source>
        <dbReference type="Google" id="ProtNLM"/>
    </source>
</evidence>
<gene>
    <name evidence="2" type="ORF">ENO47_09280</name>
</gene>
<organism evidence="2">
    <name type="scientific">Hydrogenobacter sp</name>
    <dbReference type="NCBI Taxonomy" id="2152829"/>
    <lineage>
        <taxon>Bacteria</taxon>
        <taxon>Pseudomonadati</taxon>
        <taxon>Aquificota</taxon>
        <taxon>Aquificia</taxon>
        <taxon>Aquificales</taxon>
        <taxon>Aquificaceae</taxon>
        <taxon>Hydrogenobacter</taxon>
    </lineage>
</organism>
<dbReference type="PANTHER" id="PTHR41247:SF1">
    <property type="entry name" value="HTH-TYPE TRANSCRIPTIONAL REPRESSOR YCNK"/>
    <property type="match status" value="1"/>
</dbReference>
<evidence type="ECO:0000256" key="1">
    <source>
        <dbReference type="SAM" id="SignalP"/>
    </source>
</evidence>
<dbReference type="AlphaFoldDB" id="A0A7C2Z3V3"/>
<dbReference type="InterPro" id="IPR008719">
    <property type="entry name" value="N2O_reductase_NosL"/>
</dbReference>
<name>A0A7C2Z3V3_9AQUI</name>